<reference evidence="7 9" key="1">
    <citation type="submission" date="2024-01" db="EMBL/GenBank/DDBJ databases">
        <title>A draft genome for the cacao thread blight pathogen Marasmiellus scandens.</title>
        <authorList>
            <person name="Baruah I.K."/>
            <person name="Leung J."/>
            <person name="Bukari Y."/>
            <person name="Amoako-Attah I."/>
            <person name="Meinhardt L.W."/>
            <person name="Bailey B.A."/>
            <person name="Cohen S.P."/>
        </authorList>
    </citation>
    <scope>NUCLEOTIDE SEQUENCE [LARGE SCALE GENOMIC DNA]</scope>
    <source>
        <strain evidence="7 9">GH-19</strain>
    </source>
</reference>
<evidence type="ECO:0000259" key="6">
    <source>
        <dbReference type="Pfam" id="PF00324"/>
    </source>
</evidence>
<dbReference type="Proteomes" id="UP001498398">
    <property type="component" value="Unassembled WGS sequence"/>
</dbReference>
<evidence type="ECO:0000313" key="9">
    <source>
        <dbReference type="Proteomes" id="UP001498398"/>
    </source>
</evidence>
<keyword evidence="4 5" id="KW-0472">Membrane</keyword>
<evidence type="ECO:0000256" key="5">
    <source>
        <dbReference type="SAM" id="Phobius"/>
    </source>
</evidence>
<keyword evidence="3 5" id="KW-1133">Transmembrane helix</keyword>
<proteinExistence type="predicted"/>
<dbReference type="PANTHER" id="PTHR43341">
    <property type="entry name" value="AMINO ACID PERMEASE"/>
    <property type="match status" value="1"/>
</dbReference>
<dbReference type="InterPro" id="IPR050524">
    <property type="entry name" value="APC_YAT"/>
</dbReference>
<protein>
    <recommendedName>
        <fullName evidence="6">Amino acid permease/ SLC12A domain-containing protein</fullName>
    </recommendedName>
</protein>
<organism evidence="7 9">
    <name type="scientific">Marasmiellus scandens</name>
    <dbReference type="NCBI Taxonomy" id="2682957"/>
    <lineage>
        <taxon>Eukaryota</taxon>
        <taxon>Fungi</taxon>
        <taxon>Dikarya</taxon>
        <taxon>Basidiomycota</taxon>
        <taxon>Agaricomycotina</taxon>
        <taxon>Agaricomycetes</taxon>
        <taxon>Agaricomycetidae</taxon>
        <taxon>Agaricales</taxon>
        <taxon>Marasmiineae</taxon>
        <taxon>Omphalotaceae</taxon>
        <taxon>Marasmiellus</taxon>
    </lineage>
</organism>
<evidence type="ECO:0000313" key="8">
    <source>
        <dbReference type="EMBL" id="KAK7465745.1"/>
    </source>
</evidence>
<comment type="caution">
    <text evidence="7">The sequence shown here is derived from an EMBL/GenBank/DDBJ whole genome shotgun (WGS) entry which is preliminary data.</text>
</comment>
<dbReference type="EMBL" id="JBANRG010000009">
    <property type="protein sequence ID" value="KAK7463777.1"/>
    <property type="molecule type" value="Genomic_DNA"/>
</dbReference>
<evidence type="ECO:0000256" key="4">
    <source>
        <dbReference type="ARBA" id="ARBA00023136"/>
    </source>
</evidence>
<gene>
    <name evidence="8" type="ORF">VKT23_005717</name>
    <name evidence="7" type="ORF">VKT23_007116</name>
</gene>
<dbReference type="EMBL" id="JBANRG010000006">
    <property type="protein sequence ID" value="KAK7465745.1"/>
    <property type="molecule type" value="Genomic_DNA"/>
</dbReference>
<name>A0ABR1JLU8_9AGAR</name>
<keyword evidence="2 5" id="KW-0812">Transmembrane</keyword>
<keyword evidence="9" id="KW-1185">Reference proteome</keyword>
<feature type="transmembrane region" description="Helical" evidence="5">
    <location>
        <begin position="93"/>
        <end position="111"/>
    </location>
</feature>
<dbReference type="InterPro" id="IPR004841">
    <property type="entry name" value="AA-permease/SLC12A_dom"/>
</dbReference>
<feature type="transmembrane region" description="Helical" evidence="5">
    <location>
        <begin position="59"/>
        <end position="81"/>
    </location>
</feature>
<evidence type="ECO:0000256" key="3">
    <source>
        <dbReference type="ARBA" id="ARBA00022989"/>
    </source>
</evidence>
<sequence>MGVTSGSGKVFGWFANMTSVAGLMTWFGISATYLRFYAGLKAQGITRADLPYASKLQPFAAWYALIGCFVVCFFSGFKVFLRGHWDTATFVTNYLPLMLFPVLYIGAKFYYKDPVKPSHSMDFVSDIKEIEAMTWDEPPPKNKLEAFWAWLM</sequence>
<comment type="subcellular location">
    <subcellularLocation>
        <location evidence="1">Membrane</location>
        <topology evidence="1">Multi-pass membrane protein</topology>
    </subcellularLocation>
</comment>
<dbReference type="Pfam" id="PF00324">
    <property type="entry name" value="AA_permease"/>
    <property type="match status" value="1"/>
</dbReference>
<feature type="domain" description="Amino acid permease/ SLC12A" evidence="6">
    <location>
        <begin position="6"/>
        <end position="115"/>
    </location>
</feature>
<evidence type="ECO:0000256" key="2">
    <source>
        <dbReference type="ARBA" id="ARBA00022692"/>
    </source>
</evidence>
<evidence type="ECO:0000313" key="7">
    <source>
        <dbReference type="EMBL" id="KAK7463777.1"/>
    </source>
</evidence>
<feature type="transmembrane region" description="Helical" evidence="5">
    <location>
        <begin position="20"/>
        <end position="38"/>
    </location>
</feature>
<evidence type="ECO:0000256" key="1">
    <source>
        <dbReference type="ARBA" id="ARBA00004141"/>
    </source>
</evidence>
<accession>A0ABR1JLU8</accession>
<dbReference type="PANTHER" id="PTHR43341:SF20">
    <property type="entry name" value="AAT FAMILY AMINO ACID TRANSPORTER"/>
    <property type="match status" value="1"/>
</dbReference>